<dbReference type="RefSeq" id="WP_282516497.1">
    <property type="nucleotide sequence ID" value="NZ_JASCIR010000037.1"/>
</dbReference>
<keyword evidence="2" id="KW-0648">Protein biosynthesis</keyword>
<dbReference type="InterPro" id="IPR036191">
    <property type="entry name" value="RRF_sf"/>
</dbReference>
<gene>
    <name evidence="4" type="ORF">QIS99_28065</name>
</gene>
<dbReference type="Pfam" id="PF01765">
    <property type="entry name" value="RRF"/>
    <property type="match status" value="1"/>
</dbReference>
<evidence type="ECO:0000313" key="5">
    <source>
        <dbReference type="Proteomes" id="UP001224661"/>
    </source>
</evidence>
<protein>
    <submittedName>
        <fullName evidence="4">Ribosome-recycling factor</fullName>
    </submittedName>
</protein>
<feature type="domain" description="Ribosome recycling factor" evidence="3">
    <location>
        <begin position="17"/>
        <end position="148"/>
    </location>
</feature>
<accession>A0ABT6S000</accession>
<dbReference type="Gene3D" id="3.30.1360.40">
    <property type="match status" value="1"/>
</dbReference>
<dbReference type="EMBL" id="JASCIR010000037">
    <property type="protein sequence ID" value="MDI3390018.1"/>
    <property type="molecule type" value="Genomic_DNA"/>
</dbReference>
<evidence type="ECO:0000259" key="3">
    <source>
        <dbReference type="Pfam" id="PF01765"/>
    </source>
</evidence>
<comment type="similarity">
    <text evidence="1">Belongs to the RRF family.</text>
</comment>
<keyword evidence="5" id="KW-1185">Reference proteome</keyword>
<dbReference type="InterPro" id="IPR002661">
    <property type="entry name" value="Ribosome_recyc_fac"/>
</dbReference>
<sequence>MSEGDLTEQLEKIVTDLNRDLARIFTGRANPRALDSVMVHHYGVSTPVSRAASITAPEPRVMAIKPWDSGSQNQIEQVLREADLGMAVRVVDGVVRLEAPALTEQGRADAVEKIRARGAAATEAVDNALQAGEQQGQRAATYHHRIDEEVAAKEREVNTV</sequence>
<dbReference type="PANTHER" id="PTHR20982:SF3">
    <property type="entry name" value="MITOCHONDRIAL RIBOSOME RECYCLING FACTOR PSEUDO 1"/>
    <property type="match status" value="1"/>
</dbReference>
<evidence type="ECO:0000256" key="1">
    <source>
        <dbReference type="ARBA" id="ARBA00005912"/>
    </source>
</evidence>
<dbReference type="InterPro" id="IPR023584">
    <property type="entry name" value="Ribosome_recyc_fac_dom"/>
</dbReference>
<organism evidence="4 5">
    <name type="scientific">Streptomyces solicavernae</name>
    <dbReference type="NCBI Taxonomy" id="3043614"/>
    <lineage>
        <taxon>Bacteria</taxon>
        <taxon>Bacillati</taxon>
        <taxon>Actinomycetota</taxon>
        <taxon>Actinomycetes</taxon>
        <taxon>Kitasatosporales</taxon>
        <taxon>Streptomycetaceae</taxon>
        <taxon>Streptomyces</taxon>
    </lineage>
</organism>
<comment type="caution">
    <text evidence="4">The sequence shown here is derived from an EMBL/GenBank/DDBJ whole genome shotgun (WGS) entry which is preliminary data.</text>
</comment>
<evidence type="ECO:0000313" key="4">
    <source>
        <dbReference type="EMBL" id="MDI3390018.1"/>
    </source>
</evidence>
<dbReference type="SUPFAM" id="SSF55194">
    <property type="entry name" value="Ribosome recycling factor, RRF"/>
    <property type="match status" value="1"/>
</dbReference>
<name>A0ABT6S000_9ACTN</name>
<dbReference type="PANTHER" id="PTHR20982">
    <property type="entry name" value="RIBOSOME RECYCLING FACTOR"/>
    <property type="match status" value="1"/>
</dbReference>
<dbReference type="Proteomes" id="UP001224661">
    <property type="component" value="Unassembled WGS sequence"/>
</dbReference>
<proteinExistence type="inferred from homology"/>
<evidence type="ECO:0000256" key="2">
    <source>
        <dbReference type="ARBA" id="ARBA00022917"/>
    </source>
</evidence>
<reference evidence="4 5" key="1">
    <citation type="submission" date="2023-05" db="EMBL/GenBank/DDBJ databases">
        <title>Draft genome sequence of Streptomyces sp. B-S-A8 isolated from a cave soil in Thailand.</title>
        <authorList>
            <person name="Chamroensaksri N."/>
            <person name="Muangham S."/>
        </authorList>
    </citation>
    <scope>NUCLEOTIDE SEQUENCE [LARGE SCALE GENOMIC DNA]</scope>
    <source>
        <strain evidence="4 5">B-S-A8</strain>
    </source>
</reference>